<proteinExistence type="predicted"/>
<dbReference type="EMBL" id="MT141162">
    <property type="protein sequence ID" value="QJA55496.1"/>
    <property type="molecule type" value="Genomic_DNA"/>
</dbReference>
<protein>
    <submittedName>
        <fullName evidence="1">Uncharacterized protein</fullName>
    </submittedName>
</protein>
<name>A0A6M3IDJ5_9ZZZZ</name>
<sequence length="301" mass="35257">MLTKQKADELFRKLEPEMSTEQSVIIQGDILGEIIKALTEPKPLQLWNWVKKIKANLTDEFKLGTEGQIIKIDLCYPSLNSIKVHADGQEWYTNPEQWEFIRDGKPHEYLIGKVVRILPWEKQKFERDGKPLYWENEMRNTCRKRGRVTGKDIYEDKIRVDFMDMEWLYLPDQFEVVPDASTEIDSVNELERPPQKVKVGGWMYFTGGQYVIKCREIVEDGYISTNNIHFTHDQIEPVLNLQLQDDPIGEGSWVRHPKFGVGLVFDITDDYAEVSYKTINERVKLSAIRPAPKPDWARRKL</sequence>
<gene>
    <name evidence="1" type="ORF">MM415B02040_0015</name>
</gene>
<dbReference type="AlphaFoldDB" id="A0A6M3IDJ5"/>
<evidence type="ECO:0000313" key="1">
    <source>
        <dbReference type="EMBL" id="QJA55496.1"/>
    </source>
</evidence>
<accession>A0A6M3IDJ5</accession>
<reference evidence="1" key="1">
    <citation type="submission" date="2020-03" db="EMBL/GenBank/DDBJ databases">
        <title>The deep terrestrial virosphere.</title>
        <authorList>
            <person name="Holmfeldt K."/>
            <person name="Nilsson E."/>
            <person name="Simone D."/>
            <person name="Lopez-Fernandez M."/>
            <person name="Wu X."/>
            <person name="de Brujin I."/>
            <person name="Lundin D."/>
            <person name="Andersson A."/>
            <person name="Bertilsson S."/>
            <person name="Dopson M."/>
        </authorList>
    </citation>
    <scope>NUCLEOTIDE SEQUENCE</scope>
    <source>
        <strain evidence="1">MM415B02040</strain>
    </source>
</reference>
<organism evidence="1">
    <name type="scientific">viral metagenome</name>
    <dbReference type="NCBI Taxonomy" id="1070528"/>
    <lineage>
        <taxon>unclassified sequences</taxon>
        <taxon>metagenomes</taxon>
        <taxon>organismal metagenomes</taxon>
    </lineage>
</organism>